<protein>
    <submittedName>
        <fullName evidence="1">Uncharacterized protein</fullName>
    </submittedName>
</protein>
<keyword evidence="2" id="KW-1185">Reference proteome</keyword>
<gene>
    <name evidence="1" type="ORF">IW16_17545</name>
</gene>
<dbReference type="Proteomes" id="UP000028719">
    <property type="component" value="Unassembled WGS sequence"/>
</dbReference>
<dbReference type="EMBL" id="JPRI01000007">
    <property type="protein sequence ID" value="KFF24740.1"/>
    <property type="molecule type" value="Genomic_DNA"/>
</dbReference>
<evidence type="ECO:0000313" key="1">
    <source>
        <dbReference type="EMBL" id="KFF24740.1"/>
    </source>
</evidence>
<accession>A0ABR4UJ38</accession>
<proteinExistence type="predicted"/>
<dbReference type="RefSeq" id="WP_034746971.1">
    <property type="nucleotide sequence ID" value="NZ_JPRI01000007.1"/>
</dbReference>
<organism evidence="1 2">
    <name type="scientific">Chryseobacterium vrystaatense</name>
    <dbReference type="NCBI Taxonomy" id="307480"/>
    <lineage>
        <taxon>Bacteria</taxon>
        <taxon>Pseudomonadati</taxon>
        <taxon>Bacteroidota</taxon>
        <taxon>Flavobacteriia</taxon>
        <taxon>Flavobacteriales</taxon>
        <taxon>Weeksellaceae</taxon>
        <taxon>Chryseobacterium group</taxon>
        <taxon>Chryseobacterium</taxon>
    </lineage>
</organism>
<reference evidence="1 2" key="1">
    <citation type="submission" date="2014-07" db="EMBL/GenBank/DDBJ databases">
        <title>Genome of Chryseobacterium vrystaatense LMG 22846.</title>
        <authorList>
            <person name="Pipes S.E."/>
            <person name="Stropko S.J."/>
            <person name="Newman J.D."/>
        </authorList>
    </citation>
    <scope>NUCLEOTIDE SEQUENCE [LARGE SCALE GENOMIC DNA]</scope>
    <source>
        <strain evidence="1 2">LMG 22846</strain>
    </source>
</reference>
<comment type="caution">
    <text evidence="1">The sequence shown here is derived from an EMBL/GenBank/DDBJ whole genome shotgun (WGS) entry which is preliminary data.</text>
</comment>
<sequence>MRTKKNKLTYLENAYIRMQAVDALYFEIKYILKALKYEFNKELLRQGLQYFQECYRSRPIKYPGDNIYLEIFVCGIKKGLSQEEACEYSKAIIDREMKFIDGSILSGFYYRENWFD</sequence>
<evidence type="ECO:0000313" key="2">
    <source>
        <dbReference type="Proteomes" id="UP000028719"/>
    </source>
</evidence>
<name>A0ABR4UJ38_9FLAO</name>